<accession>A0AAV5G238</accession>
<dbReference type="RefSeq" id="WP_003845549.1">
    <property type="nucleotide sequence ID" value="NZ_BQKK01000001.1"/>
</dbReference>
<dbReference type="AlphaFoldDB" id="A0AAV5G238"/>
<protein>
    <submittedName>
        <fullName evidence="2">D-aminoacyl-tRNA deacylase</fullName>
    </submittedName>
</protein>
<dbReference type="Pfam" id="PF02580">
    <property type="entry name" value="Tyr_Deacylase"/>
    <property type="match status" value="1"/>
</dbReference>
<evidence type="ECO:0000313" key="3">
    <source>
        <dbReference type="Proteomes" id="UP001054925"/>
    </source>
</evidence>
<dbReference type="InterPro" id="IPR003732">
    <property type="entry name" value="Daa-tRNA_deacyls_DTD"/>
</dbReference>
<reference evidence="2" key="1">
    <citation type="submission" date="2021-12" db="EMBL/GenBank/DDBJ databases">
        <title>Draft genome sequence of Corynebacterium ammoniagenes strain T-723.</title>
        <authorList>
            <person name="Matsuzawa M."/>
            <person name="Hiratani M."/>
            <person name="Abe I."/>
            <person name="Tsuji Y."/>
            <person name="Nakamura J."/>
        </authorList>
    </citation>
    <scope>NUCLEOTIDE SEQUENCE</scope>
    <source>
        <strain evidence="2">T-723</strain>
    </source>
</reference>
<dbReference type="GO" id="GO:0005737">
    <property type="term" value="C:cytoplasm"/>
    <property type="evidence" value="ECO:0007669"/>
    <property type="project" value="InterPro"/>
</dbReference>
<gene>
    <name evidence="2" type="primary">dtd</name>
    <name evidence="2" type="ORF">CAT723_08080</name>
</gene>
<dbReference type="Gene3D" id="3.50.80.10">
    <property type="entry name" value="D-tyrosyl-tRNA(Tyr) deacylase"/>
    <property type="match status" value="1"/>
</dbReference>
<dbReference type="EMBL" id="BQKK01000001">
    <property type="protein sequence ID" value="GJN42329.1"/>
    <property type="molecule type" value="Genomic_DNA"/>
</dbReference>
<dbReference type="PANTHER" id="PTHR10472:SF5">
    <property type="entry name" value="D-AMINOACYL-TRNA DEACYLASE 1"/>
    <property type="match status" value="1"/>
</dbReference>
<dbReference type="GO" id="GO:0051500">
    <property type="term" value="F:D-tyrosyl-tRNA(Tyr) deacylase activity"/>
    <property type="evidence" value="ECO:0007669"/>
    <property type="project" value="TreeGrafter"/>
</dbReference>
<evidence type="ECO:0000313" key="2">
    <source>
        <dbReference type="EMBL" id="GJN42329.1"/>
    </source>
</evidence>
<comment type="similarity">
    <text evidence="1">Belongs to the DTD family.</text>
</comment>
<dbReference type="NCBIfam" id="TIGR00256">
    <property type="entry name" value="D-aminoacyl-tRNA deacylase"/>
    <property type="match status" value="1"/>
</dbReference>
<dbReference type="SUPFAM" id="SSF69500">
    <property type="entry name" value="DTD-like"/>
    <property type="match status" value="1"/>
</dbReference>
<dbReference type="PANTHER" id="PTHR10472">
    <property type="entry name" value="D-TYROSYL-TRNA TYR DEACYLASE"/>
    <property type="match status" value="1"/>
</dbReference>
<name>A0AAV5G238_CORAM</name>
<comment type="caution">
    <text evidence="2">The sequence shown here is derived from an EMBL/GenBank/DDBJ whole genome shotgun (WGS) entry which is preliminary data.</text>
</comment>
<sequence length="154" mass="16325">MRAVLTRCLSASVTVDDEVVGSFDAPDTGGLLALVGVSTEDIEAGEKDPTVLENKIATMARKIAELRILDGETSVETTGAPVLVVSQFTLYGRTAKGRRPSWSDAAPGPAAEPVINKIIEQLRARDVHVEEGRFGAMMKVSSVNDGPFTVLVEA</sequence>
<dbReference type="Proteomes" id="UP001054925">
    <property type="component" value="Unassembled WGS sequence"/>
</dbReference>
<organism evidence="2 3">
    <name type="scientific">Corynebacterium ammoniagenes</name>
    <name type="common">Brevibacterium ammoniagenes</name>
    <dbReference type="NCBI Taxonomy" id="1697"/>
    <lineage>
        <taxon>Bacteria</taxon>
        <taxon>Bacillati</taxon>
        <taxon>Actinomycetota</taxon>
        <taxon>Actinomycetes</taxon>
        <taxon>Mycobacteriales</taxon>
        <taxon>Corynebacteriaceae</taxon>
        <taxon>Corynebacterium</taxon>
    </lineage>
</organism>
<evidence type="ECO:0000256" key="1">
    <source>
        <dbReference type="ARBA" id="ARBA00009673"/>
    </source>
</evidence>
<dbReference type="InterPro" id="IPR023509">
    <property type="entry name" value="DTD-like_sf"/>
</dbReference>
<proteinExistence type="inferred from homology"/>